<organism evidence="2 3">
    <name type="scientific">Mucilaginibacter rubeus</name>
    <dbReference type="NCBI Taxonomy" id="2027860"/>
    <lineage>
        <taxon>Bacteria</taxon>
        <taxon>Pseudomonadati</taxon>
        <taxon>Bacteroidota</taxon>
        <taxon>Sphingobacteriia</taxon>
        <taxon>Sphingobacteriales</taxon>
        <taxon>Sphingobacteriaceae</taxon>
        <taxon>Mucilaginibacter</taxon>
    </lineage>
</organism>
<protein>
    <submittedName>
        <fullName evidence="2">Uncharacterized protein</fullName>
    </submittedName>
</protein>
<evidence type="ECO:0000313" key="2">
    <source>
        <dbReference type="EMBL" id="QEM12096.1"/>
    </source>
</evidence>
<dbReference type="PROSITE" id="PS51257">
    <property type="entry name" value="PROKAR_LIPOPROTEIN"/>
    <property type="match status" value="1"/>
</dbReference>
<evidence type="ECO:0000256" key="1">
    <source>
        <dbReference type="SAM" id="MobiDB-lite"/>
    </source>
</evidence>
<accession>A0A5C1I2Q0</accession>
<feature type="region of interest" description="Disordered" evidence="1">
    <location>
        <begin position="31"/>
        <end position="51"/>
    </location>
</feature>
<proteinExistence type="predicted"/>
<gene>
    <name evidence="2" type="ORF">DEO27_019370</name>
</gene>
<keyword evidence="3" id="KW-1185">Reference proteome</keyword>
<name>A0A5C1I2Q0_9SPHI</name>
<sequence>MKKYITYIFLITVFASCKKTDIVPEVTKGATGINTGTNTGSDSGTNTGSNTDASIPAAGTVKLDIADQIVTTKVSDNTLYLNYTETVNLILNADDYQKSSAVHFKEDFSKSGLANFDFTTVNKDNQVATNYLDDNLNNVVIKSASTSTVNGKQLTKLVLERAIKFSKAYKQQDLAIEAQNNILKQTTDVIGFSSYYYMNGKNTDATSTTAKVVYNK</sequence>
<dbReference type="RefSeq" id="WP_112575036.1">
    <property type="nucleotide sequence ID" value="NZ_CP043450.1"/>
</dbReference>
<dbReference type="AlphaFoldDB" id="A0A5C1I2Q0"/>
<dbReference type="Proteomes" id="UP000251402">
    <property type="component" value="Chromosome"/>
</dbReference>
<dbReference type="OrthoDB" id="794000at2"/>
<reference evidence="2" key="1">
    <citation type="submission" date="2019-08" db="EMBL/GenBank/DDBJ databases">
        <title>Comparative genome analysis confer to the adaptation heavy metal polluted environment.</title>
        <authorList>
            <person name="Li Y."/>
        </authorList>
    </citation>
    <scope>NUCLEOTIDE SEQUENCE [LARGE SCALE GENOMIC DNA]</scope>
    <source>
        <strain evidence="2">P1</strain>
    </source>
</reference>
<evidence type="ECO:0000313" key="3">
    <source>
        <dbReference type="Proteomes" id="UP000251402"/>
    </source>
</evidence>
<dbReference type="KEGG" id="mrub:DEO27_019370"/>
<dbReference type="EMBL" id="CP043450">
    <property type="protein sequence ID" value="QEM12096.1"/>
    <property type="molecule type" value="Genomic_DNA"/>
</dbReference>